<feature type="compositionally biased region" description="Polar residues" evidence="1">
    <location>
        <begin position="997"/>
        <end position="1006"/>
    </location>
</feature>
<evidence type="ECO:0000313" key="3">
    <source>
        <dbReference type="EMBL" id="WWC58664.1"/>
    </source>
</evidence>
<feature type="region of interest" description="Disordered" evidence="1">
    <location>
        <begin position="859"/>
        <end position="1012"/>
    </location>
</feature>
<feature type="region of interest" description="Disordered" evidence="1">
    <location>
        <begin position="1706"/>
        <end position="1810"/>
    </location>
</feature>
<feature type="compositionally biased region" description="Polar residues" evidence="1">
    <location>
        <begin position="1511"/>
        <end position="1543"/>
    </location>
</feature>
<feature type="compositionally biased region" description="Low complexity" evidence="1">
    <location>
        <begin position="1651"/>
        <end position="1665"/>
    </location>
</feature>
<reference evidence="3" key="3">
    <citation type="submission" date="2024-02" db="EMBL/GenBank/DDBJ databases">
        <title>Comparative genomics of Cryptococcus and Kwoniella reveals pathogenesis evolution and contrasting modes of karyotype evolution via chromosome fusion or intercentromeric recombination.</title>
        <authorList>
            <person name="Coelho M.A."/>
            <person name="David-Palma M."/>
            <person name="Shea T."/>
            <person name="Bowers K."/>
            <person name="McGinley-Smith S."/>
            <person name="Mohammad A.W."/>
            <person name="Gnirke A."/>
            <person name="Yurkov A.M."/>
            <person name="Nowrousian M."/>
            <person name="Sun S."/>
            <person name="Cuomo C.A."/>
            <person name="Heitman J."/>
        </authorList>
    </citation>
    <scope>NUCLEOTIDE SEQUENCE</scope>
    <source>
        <strain evidence="3">CBS 10117</strain>
    </source>
</reference>
<gene>
    <name evidence="2" type="ORF">I303_01214</name>
    <name evidence="3" type="ORF">I303_101208</name>
</gene>
<feature type="compositionally biased region" description="Low complexity" evidence="1">
    <location>
        <begin position="702"/>
        <end position="714"/>
    </location>
</feature>
<sequence length="1810" mass="193791">MAKKAPLAEGGPNDGSPYPAGPSTEKSPASSTKIVKPTILFQTAGGMEIFKRKLQPSQSFESVLASAVEKLDPRWTPKQFRISHVRSDDREVDLIDEYDYASFQRRALDNPSARYTIKIYLPGNDPAPTTSTITPPVALDHRPESPMSAGPSTYDANLFETPKRKPTKDKKGKRKAEEAGAVEMEEQNSVNQIRKSDTSDAEIPTSLNQSGTPSSAIPKSAKKKKKKQKNKDSLPGPAQSPTTSSSFNAPAPSDSAQASLTPSTLSKGSTRRKRKRDSILPDAALAAPPKSDELAIASESEKVDRMRTSKSPEKKRQRKSKTPHPPTIRPPPAFQINLSSATSSAPSPYTHLNKYRPVTPSPLGRLATPSTPSVDGDAEENLSEQPEPLVLPLKERKKLSKKGKTQIPNSDHDEVVDDIEQESLQTATHGNETTAELHAQTGKGKQTKKARTPKPKAKLPQDAQEAPDSGLNEETPARSGIVATEEGPLASEQDKKVVKKTKAKKAKDTVVSDIPVDESDHTVTPAKKASKKAGPPVEEVVSQTPDIPSSDGDTPPNGEADVASSSRKPTKKRLNKDVSAAAVVAVQPAEASTNLSEDESTPITKSTKASKAKTVTRRRKDSEAEAFADQAHAENFLMDHTAMEADREDSDMPTQASPEATDSAVSKPDTGTPHAVVSRFISLSHPYIYHVRPNDPKPFITSRYNSSSLDSRSNQKIYGQSKSAIVSVEHDESSKAGDTSLEEEEVAPSPAEKAAESRSSSKPTSIRSDLSTMDTSKITQHLTPDYQKQLQQRGQCVICNGPSHLQKDCPEVLQGLDRLRELLEERKAQRKSALRNTSIEHIQNWIDRLDRIASQVKGHKSNIKSHKPVPLDLPDNPARGSVPTPARAKEKTIAEATSPVASEVIIPESVEQEDTEVTAVATTSTSPLMDTVPVEESSTAETPYPSKSSTEGSSSSLALDAVPPSARAQSTPPDSAEPSVASQSPTSDPSVSPEPTDMTTQQTVQSPARDHSAPPIYLKALASKAGSVSGLSVSDAVIETGSSASESEDEEDESGSGSESESEDGSDDDTPSRNSRSRSSGSVSRSPSPTFVKHTDSLDPPSLDAFMSMPLSQKLRRRARQSAAGMQDVEMAEEIEEESDTESTPERQLPAASFAARGRAGSESSVGEFADEKSDEDYDMDEDEVMPFTQMHDLAAVGEDAQTESIENTTLPEAISNQPSKSPAHPAIEPSSRRSFADLAGGTSPSPIIAEFPGSIALQEAIDEDAAADRITGADELAETSDARRRHENPQGLMSPPSSPGGDVQDNLPEPMPATQLINGDNSQMELTPQPVKGRVTRGLAKASTLAPPVELASSASQPVPFSPPRRRHTRSMSREPTAEPPSPRVTTRRVSSSQPNPSSRFRSKSPSSNVPVRRSARGTTPSSQIDELMSSPLPHPRRSSRRGTTPLNSSQMDQLQSSPPNAVKTPAPIPEEDESEAEDIQVATQQTPNGSKAPLVPETQESEPRRIGLRSSTSNLFMSPGSQLPQTQAYNIYPNLPSSETGVSVDETPKALGMPNGVAESPLSARKANGSSRKSSLRFTSPVLEEQEEERTDQVKDSQPHQEDESDIELGHEPKTQANGQGTRGVVDRVSENGSESSSDESDDIPPPIIGKSTLRSSKSTSSLYPALPLPKFASSQPAPITNGHIHHAHTIPTLSSLSKDVLRNRSSFGFPSSQPNLSTRAQSRMSLPAQSSLNGNGLGRSRSSYGLSHSQPAPAAQSDSSSGSGTDSDSSEEEKTPANMKNRISRGAAAKPKVRRRASQGDVLGAGW</sequence>
<dbReference type="Proteomes" id="UP000078595">
    <property type="component" value="Chromosome 1"/>
</dbReference>
<feature type="compositionally biased region" description="Low complexity" evidence="1">
    <location>
        <begin position="1733"/>
        <end position="1770"/>
    </location>
</feature>
<dbReference type="KEGG" id="kdj:28964913"/>
<feature type="compositionally biased region" description="Low complexity" evidence="1">
    <location>
        <begin position="1151"/>
        <end position="1165"/>
    </location>
</feature>
<name>A0A1A6AH36_9TREE</name>
<feature type="compositionally biased region" description="Basic and acidic residues" evidence="1">
    <location>
        <begin position="299"/>
        <end position="314"/>
    </location>
</feature>
<feature type="compositionally biased region" description="Basic residues" evidence="1">
    <location>
        <begin position="608"/>
        <end position="619"/>
    </location>
</feature>
<dbReference type="OrthoDB" id="2565095at2759"/>
<evidence type="ECO:0000313" key="4">
    <source>
        <dbReference type="Proteomes" id="UP000078595"/>
    </source>
</evidence>
<dbReference type="EMBL" id="CP144530">
    <property type="protein sequence ID" value="WWC58664.1"/>
    <property type="molecule type" value="Genomic_DNA"/>
</dbReference>
<feature type="compositionally biased region" description="Polar residues" evidence="1">
    <location>
        <begin position="239"/>
        <end position="268"/>
    </location>
</feature>
<protein>
    <submittedName>
        <fullName evidence="2">Uncharacterized protein</fullName>
    </submittedName>
</protein>
<feature type="compositionally biased region" description="Low complexity" evidence="1">
    <location>
        <begin position="1072"/>
        <end position="1089"/>
    </location>
</feature>
<feature type="compositionally biased region" description="Acidic residues" evidence="1">
    <location>
        <begin position="1046"/>
        <end position="1069"/>
    </location>
</feature>
<feature type="compositionally biased region" description="Polar residues" evidence="1">
    <location>
        <begin position="1706"/>
        <end position="1732"/>
    </location>
</feature>
<dbReference type="RefSeq" id="XP_018267229.1">
    <property type="nucleotide sequence ID" value="XM_018404575.1"/>
</dbReference>
<feature type="region of interest" description="Disordered" evidence="1">
    <location>
        <begin position="691"/>
        <end position="773"/>
    </location>
</feature>
<feature type="compositionally biased region" description="Polar residues" evidence="1">
    <location>
        <begin position="652"/>
        <end position="664"/>
    </location>
</feature>
<feature type="compositionally biased region" description="Polar residues" evidence="1">
    <location>
        <begin position="1316"/>
        <end position="1327"/>
    </location>
</feature>
<keyword evidence="4" id="KW-1185">Reference proteome</keyword>
<feature type="compositionally biased region" description="Polar residues" evidence="1">
    <location>
        <begin position="422"/>
        <end position="434"/>
    </location>
</feature>
<feature type="compositionally biased region" description="Basic residues" evidence="1">
    <location>
        <begin position="445"/>
        <end position="457"/>
    </location>
</feature>
<feature type="compositionally biased region" description="Basic and acidic residues" evidence="1">
    <location>
        <begin position="1593"/>
        <end position="1616"/>
    </location>
</feature>
<feature type="compositionally biased region" description="Pro residues" evidence="1">
    <location>
        <begin position="323"/>
        <end position="333"/>
    </location>
</feature>
<feature type="compositionally biased region" description="Basic residues" evidence="1">
    <location>
        <begin position="220"/>
        <end position="229"/>
    </location>
</feature>
<feature type="region of interest" description="Disordered" evidence="1">
    <location>
        <begin position="1199"/>
        <end position="1688"/>
    </location>
</feature>
<feature type="compositionally biased region" description="Polar residues" evidence="1">
    <location>
        <begin position="205"/>
        <end position="217"/>
    </location>
</feature>
<feature type="compositionally biased region" description="Acidic residues" evidence="1">
    <location>
        <begin position="1130"/>
        <end position="1143"/>
    </location>
</feature>
<evidence type="ECO:0000256" key="1">
    <source>
        <dbReference type="SAM" id="MobiDB-lite"/>
    </source>
</evidence>
<dbReference type="VEuPathDB" id="FungiDB:I303_01214"/>
<feature type="compositionally biased region" description="Low complexity" evidence="1">
    <location>
        <begin position="917"/>
        <end position="926"/>
    </location>
</feature>
<feature type="compositionally biased region" description="Acidic residues" evidence="1">
    <location>
        <begin position="1471"/>
        <end position="1480"/>
    </location>
</feature>
<dbReference type="GeneID" id="28964913"/>
<feature type="compositionally biased region" description="Low complexity" evidence="1">
    <location>
        <begin position="339"/>
        <end position="350"/>
    </location>
</feature>
<feature type="region of interest" description="Disordered" evidence="1">
    <location>
        <begin position="1037"/>
        <end position="1179"/>
    </location>
</feature>
<accession>A0A1A6AH36</accession>
<feature type="compositionally biased region" description="Polar residues" evidence="1">
    <location>
        <begin position="1570"/>
        <end position="1580"/>
    </location>
</feature>
<feature type="compositionally biased region" description="Low complexity" evidence="1">
    <location>
        <begin position="578"/>
        <end position="591"/>
    </location>
</feature>
<feature type="region of interest" description="Disordered" evidence="1">
    <location>
        <begin position="1"/>
        <end position="34"/>
    </location>
</feature>
<feature type="compositionally biased region" description="Low complexity" evidence="1">
    <location>
        <begin position="1385"/>
        <end position="1410"/>
    </location>
</feature>
<evidence type="ECO:0000313" key="2">
    <source>
        <dbReference type="EMBL" id="OBR89387.1"/>
    </source>
</evidence>
<proteinExistence type="predicted"/>
<feature type="compositionally biased region" description="Polar residues" evidence="1">
    <location>
        <begin position="24"/>
        <end position="33"/>
    </location>
</feature>
<reference evidence="2" key="1">
    <citation type="submission" date="2013-07" db="EMBL/GenBank/DDBJ databases">
        <title>The Genome Sequence of Cryptococcus dejecticola CBS10117.</title>
        <authorList>
            <consortium name="The Broad Institute Genome Sequencing Platform"/>
            <person name="Cuomo C."/>
            <person name="Litvintseva A."/>
            <person name="Chen Y."/>
            <person name="Heitman J."/>
            <person name="Sun S."/>
            <person name="Springer D."/>
            <person name="Dromer F."/>
            <person name="Young S.K."/>
            <person name="Zeng Q."/>
            <person name="Gargeya S."/>
            <person name="Fitzgerald M."/>
            <person name="Abouelleil A."/>
            <person name="Alvarado L."/>
            <person name="Berlin A.M."/>
            <person name="Chapman S.B."/>
            <person name="Dewar J."/>
            <person name="Goldberg J."/>
            <person name="Griggs A."/>
            <person name="Gujja S."/>
            <person name="Hansen M."/>
            <person name="Howarth C."/>
            <person name="Imamovic A."/>
            <person name="Larimer J."/>
            <person name="McCowan C."/>
            <person name="Murphy C."/>
            <person name="Pearson M."/>
            <person name="Priest M."/>
            <person name="Roberts A."/>
            <person name="Saif S."/>
            <person name="Shea T."/>
            <person name="Sykes S."/>
            <person name="Wortman J."/>
            <person name="Nusbaum C."/>
            <person name="Birren B."/>
        </authorList>
    </citation>
    <scope>NUCLEOTIDE SEQUENCE [LARGE SCALE GENOMIC DNA]</scope>
    <source>
        <strain evidence="2">CBS 10117</strain>
    </source>
</reference>
<feature type="compositionally biased region" description="Polar residues" evidence="1">
    <location>
        <begin position="980"/>
        <end position="990"/>
    </location>
</feature>
<feature type="compositionally biased region" description="Polar residues" evidence="1">
    <location>
        <begin position="1444"/>
        <end position="1461"/>
    </location>
</feature>
<organism evidence="2">
    <name type="scientific">Kwoniella dejecticola CBS 10117</name>
    <dbReference type="NCBI Taxonomy" id="1296121"/>
    <lineage>
        <taxon>Eukaryota</taxon>
        <taxon>Fungi</taxon>
        <taxon>Dikarya</taxon>
        <taxon>Basidiomycota</taxon>
        <taxon>Agaricomycotina</taxon>
        <taxon>Tremellomycetes</taxon>
        <taxon>Tremellales</taxon>
        <taxon>Cryptococcaceae</taxon>
        <taxon>Kwoniella</taxon>
    </lineage>
</organism>
<dbReference type="EMBL" id="KI894027">
    <property type="protein sequence ID" value="OBR89387.1"/>
    <property type="molecule type" value="Genomic_DNA"/>
</dbReference>
<feature type="compositionally biased region" description="Polar residues" evidence="1">
    <location>
        <begin position="715"/>
        <end position="724"/>
    </location>
</feature>
<reference evidence="3" key="2">
    <citation type="submission" date="2013-07" db="EMBL/GenBank/DDBJ databases">
        <authorList>
            <consortium name="The Broad Institute Genome Sequencing Platform"/>
            <person name="Cuomo C."/>
            <person name="Litvintseva A."/>
            <person name="Chen Y."/>
            <person name="Heitman J."/>
            <person name="Sun S."/>
            <person name="Springer D."/>
            <person name="Dromer F."/>
            <person name="Young S.K."/>
            <person name="Zeng Q."/>
            <person name="Gargeya S."/>
            <person name="Fitzgerald M."/>
            <person name="Abouelleil A."/>
            <person name="Alvarado L."/>
            <person name="Berlin A.M."/>
            <person name="Chapman S.B."/>
            <person name="Dewar J."/>
            <person name="Goldberg J."/>
            <person name="Griggs A."/>
            <person name="Gujja S."/>
            <person name="Hansen M."/>
            <person name="Howarth C."/>
            <person name="Imamovic A."/>
            <person name="Larimer J."/>
            <person name="McCowan C."/>
            <person name="Murphy C."/>
            <person name="Pearson M."/>
            <person name="Priest M."/>
            <person name="Roberts A."/>
            <person name="Saif S."/>
            <person name="Shea T."/>
            <person name="Sykes S."/>
            <person name="Wortman J."/>
            <person name="Nusbaum C."/>
            <person name="Birren B."/>
        </authorList>
    </citation>
    <scope>NUCLEOTIDE SEQUENCE</scope>
    <source>
        <strain evidence="3">CBS 10117</strain>
    </source>
</reference>
<feature type="compositionally biased region" description="Basic residues" evidence="1">
    <location>
        <begin position="395"/>
        <end position="404"/>
    </location>
</feature>
<feature type="compositionally biased region" description="Low complexity" evidence="1">
    <location>
        <begin position="946"/>
        <end position="956"/>
    </location>
</feature>
<feature type="region of interest" description="Disordered" evidence="1">
    <location>
        <begin position="124"/>
        <end position="673"/>
    </location>
</feature>
<dbReference type="STRING" id="1296121.A0A1A6AH36"/>
<feature type="compositionally biased region" description="Low complexity" evidence="1">
    <location>
        <begin position="747"/>
        <end position="768"/>
    </location>
</feature>
<feature type="compositionally biased region" description="Polar residues" evidence="1">
    <location>
        <begin position="1203"/>
        <end position="1221"/>
    </location>
</feature>
<feature type="compositionally biased region" description="Basic residues" evidence="1">
    <location>
        <begin position="164"/>
        <end position="174"/>
    </location>
</feature>